<keyword evidence="1" id="KW-0472">Membrane</keyword>
<name>A0A853EZ33_9GAMM</name>
<dbReference type="Proteomes" id="UP000568751">
    <property type="component" value="Unassembled WGS sequence"/>
</dbReference>
<feature type="transmembrane region" description="Helical" evidence="1">
    <location>
        <begin position="6"/>
        <end position="24"/>
    </location>
</feature>
<organism evidence="2 3">
    <name type="scientific">Candidatus Thiodubiliella endoseptemdiera</name>
    <dbReference type="NCBI Taxonomy" id="2738886"/>
    <lineage>
        <taxon>Bacteria</taxon>
        <taxon>Pseudomonadati</taxon>
        <taxon>Pseudomonadota</taxon>
        <taxon>Gammaproteobacteria</taxon>
        <taxon>Candidatus Pseudothioglobaceae</taxon>
        <taxon>Candidatus Thiodubiliella</taxon>
    </lineage>
</organism>
<dbReference type="AlphaFoldDB" id="A0A853EZ33"/>
<evidence type="ECO:0000313" key="2">
    <source>
        <dbReference type="EMBL" id="NYT26804.1"/>
    </source>
</evidence>
<dbReference type="EMBL" id="JACCHT010000001">
    <property type="protein sequence ID" value="NYT26804.1"/>
    <property type="molecule type" value="Genomic_DNA"/>
</dbReference>
<evidence type="ECO:0000256" key="1">
    <source>
        <dbReference type="SAM" id="Phobius"/>
    </source>
</evidence>
<proteinExistence type="predicted"/>
<keyword evidence="1" id="KW-1133">Transmembrane helix</keyword>
<protein>
    <submittedName>
        <fullName evidence="2">Uncharacterized protein</fullName>
    </submittedName>
</protein>
<gene>
    <name evidence="2" type="ORF">H0A76_02110</name>
</gene>
<evidence type="ECO:0000313" key="3">
    <source>
        <dbReference type="Proteomes" id="UP000568751"/>
    </source>
</evidence>
<sequence length="52" mass="5712">MRLFTIINVVIIGTYQAIVVKVLYGCKYPLVSIFSNGSSIVTYVSVTVPASW</sequence>
<reference evidence="2 3" key="1">
    <citation type="submission" date="2020-05" db="EMBL/GenBank/DDBJ databases">
        <title>Horizontal transmission and recombination maintain forever young bacterial symbiont genomes.</title>
        <authorList>
            <person name="Russell S.L."/>
            <person name="Pepper-Tunick E."/>
            <person name="Svedberg J."/>
            <person name="Byrne A."/>
            <person name="Ruelas Castillo J."/>
            <person name="Vollmers C."/>
            <person name="Beinart R.A."/>
            <person name="Corbett-Detig R."/>
        </authorList>
    </citation>
    <scope>NUCLEOTIDE SEQUENCE [LARGE SCALE GENOMIC DNA]</scope>
    <source>
        <strain evidence="2">455</strain>
    </source>
</reference>
<comment type="caution">
    <text evidence="2">The sequence shown here is derived from an EMBL/GenBank/DDBJ whole genome shotgun (WGS) entry which is preliminary data.</text>
</comment>
<accession>A0A853EZ33</accession>
<keyword evidence="1" id="KW-0812">Transmembrane</keyword>